<evidence type="ECO:0000256" key="10">
    <source>
        <dbReference type="PROSITE-ProRule" id="PRU00276"/>
    </source>
</evidence>
<feature type="signal peptide" evidence="12">
    <location>
        <begin position="1"/>
        <end position="16"/>
    </location>
</feature>
<dbReference type="Gene3D" id="3.40.1620.60">
    <property type="match status" value="1"/>
</dbReference>
<dbReference type="PROSITE" id="PS50215">
    <property type="entry name" value="ADAM_MEPRO"/>
    <property type="match status" value="1"/>
</dbReference>
<keyword evidence="6" id="KW-0862">Zinc</keyword>
<dbReference type="SUPFAM" id="SSF55486">
    <property type="entry name" value="Metalloproteases ('zincins'), catalytic domain"/>
    <property type="match status" value="1"/>
</dbReference>
<comment type="caution">
    <text evidence="10">Lacks conserved residue(s) required for the propagation of feature annotation.</text>
</comment>
<organism evidence="14 15">
    <name type="scientific">Oikopleura dioica</name>
    <name type="common">Tunicate</name>
    <dbReference type="NCBI Taxonomy" id="34765"/>
    <lineage>
        <taxon>Eukaryota</taxon>
        <taxon>Metazoa</taxon>
        <taxon>Chordata</taxon>
        <taxon>Tunicata</taxon>
        <taxon>Appendicularia</taxon>
        <taxon>Copelata</taxon>
        <taxon>Oikopleuridae</taxon>
        <taxon>Oikopleura</taxon>
    </lineage>
</organism>
<dbReference type="Pfam" id="PF17771">
    <property type="entry name" value="ADAMTS_CR_2"/>
    <property type="match status" value="1"/>
</dbReference>
<dbReference type="Pfam" id="PF00090">
    <property type="entry name" value="TSP_1"/>
    <property type="match status" value="1"/>
</dbReference>
<keyword evidence="12" id="KW-0732">Signal</keyword>
<dbReference type="PRINTS" id="PR01857">
    <property type="entry name" value="ADAMTSFAMILY"/>
</dbReference>
<dbReference type="InterPro" id="IPR050439">
    <property type="entry name" value="ADAMTS_ADAMTS-like"/>
</dbReference>
<dbReference type="InterPro" id="IPR013273">
    <property type="entry name" value="ADAMTS/ADAMTS-like"/>
</dbReference>
<dbReference type="PANTHER" id="PTHR13723">
    <property type="entry name" value="ADAMTS A DISINTEGRIN AND METALLOPROTEASE WITH THROMBOSPONDIN MOTIFS PROTEASE"/>
    <property type="match status" value="1"/>
</dbReference>
<dbReference type="InterPro" id="IPR036383">
    <property type="entry name" value="TSP1_rpt_sf"/>
</dbReference>
<feature type="chain" id="PRO_5046923818" evidence="12">
    <location>
        <begin position="17"/>
        <end position="1175"/>
    </location>
</feature>
<evidence type="ECO:0000256" key="12">
    <source>
        <dbReference type="SAM" id="SignalP"/>
    </source>
</evidence>
<dbReference type="InterPro" id="IPR000884">
    <property type="entry name" value="TSP1_rpt"/>
</dbReference>
<evidence type="ECO:0000256" key="11">
    <source>
        <dbReference type="SAM" id="MobiDB-lite"/>
    </source>
</evidence>
<keyword evidence="4" id="KW-0479">Metal-binding</keyword>
<keyword evidence="8" id="KW-1015">Disulfide bond</keyword>
<evidence type="ECO:0000256" key="9">
    <source>
        <dbReference type="ARBA" id="ARBA00023180"/>
    </source>
</evidence>
<feature type="active site" evidence="10">
    <location>
        <position position="376"/>
    </location>
</feature>
<feature type="compositionally biased region" description="Basic and acidic residues" evidence="11">
    <location>
        <begin position="1148"/>
        <end position="1157"/>
    </location>
</feature>
<feature type="compositionally biased region" description="Basic and acidic residues" evidence="11">
    <location>
        <begin position="1164"/>
        <end position="1175"/>
    </location>
</feature>
<accession>A0ABN7RM09</accession>
<feature type="domain" description="Peptidase M12B" evidence="13">
    <location>
        <begin position="219"/>
        <end position="441"/>
    </location>
</feature>
<evidence type="ECO:0000256" key="4">
    <source>
        <dbReference type="ARBA" id="ARBA00022723"/>
    </source>
</evidence>
<dbReference type="Gene3D" id="2.60.120.830">
    <property type="match status" value="1"/>
</dbReference>
<dbReference type="InterPro" id="IPR001590">
    <property type="entry name" value="Peptidase_M12B"/>
</dbReference>
<dbReference type="PROSITE" id="PS50092">
    <property type="entry name" value="TSP1"/>
    <property type="match status" value="2"/>
</dbReference>
<evidence type="ECO:0000259" key="13">
    <source>
        <dbReference type="PROSITE" id="PS50215"/>
    </source>
</evidence>
<proteinExistence type="predicted"/>
<reference evidence="14 15" key="1">
    <citation type="submission" date="2021-04" db="EMBL/GenBank/DDBJ databases">
        <authorList>
            <person name="Bliznina A."/>
        </authorList>
    </citation>
    <scope>NUCLEOTIDE SEQUENCE [LARGE SCALE GENOMIC DNA]</scope>
</reference>
<dbReference type="EMBL" id="OU015568">
    <property type="protein sequence ID" value="CAG5078340.1"/>
    <property type="molecule type" value="Genomic_DNA"/>
</dbReference>
<name>A0ABN7RM09_OIKDI</name>
<dbReference type="Pfam" id="PF01421">
    <property type="entry name" value="Reprolysin"/>
    <property type="match status" value="1"/>
</dbReference>
<sequence>MMIQIFVLLLFQSVISISERHLREKIDGEYRIIHDYYAEVDSKRKRRSSLLVNQTISDDDEFEHYFTFKTADSNDLRFAVTLDSGSDSGCKFYSGRVVGQDDSEATLSDCFGGLWSGMIHMDDELWILDHLEDSSQRRAHVIYRLDDDVNSVLSTKNSNSLVRDTFDFLPPSSRRSRSRRAAAAFRSSLPTRSNMKKPALNVTIEVTVGDDLVQHYQEIVNKKQTNDAAGREYSLEKYIDALMKYTNDIYKHSSLTSRFHFHRVGKVQKLEKRETDSIMSYNGAQETLMEFCSHSGRNGFTPFWEPGKKNGDGETKHASILLTRRPFGPAGSTQHEIKGMATIDKICSPNPYSKTECPGAIVIEEGVATAFVIAHELGHLLGIRTHDGDPGNACADAIAENSMMAAQVNSKFGSFTWSICSNRELGESYVKKGSQCLEKANEIQHRPGFRSNRMQNQVRSTVPIVDLTIFTADQQCQQTFGAEWTRCPEGQYPSESKFCQNLWCKTPQNPALCRTKDAPAESTPCPLGNGQEGKCFSGTCIGHDIGSYQRPGYFSNWSTWSTCNVECGTGTRLRTRSCSTGNSFECEGDDTDFMVCNTHECVEPVDKRIDACYKKTGNSNMIPFVPNHNDNPCHLSCKIYGSEPEIIWPKRPVREEDQWVPDGTFCDYRVPHGGICVQGKCQQVDCEGRRGGRKQVDECGVCGGDGSQCQEQRGAETVKGKSKKSTKRAALTIPANAYGIVLSIKARTRYYKIFFTDKQSNKEYQMWPLEEQSRRKRRVEFGHEAAIGGAQFSVNQVQSGHYGKSSRNRRKRSPRVIPSIRTEGQSHTVSEIQVEVEVTRGKKAKKGVRIQYQYNVHRSAIENAQNDFVWEHDGWKSCPPNDARGCAMKNRVKKPIFVCKSRRTGNRHNDDDCNMLKKPKYPRPQPCAPCPFYEWSPGKWGSCPINQCGDERYRYRKVYCRNGDKNIVDDYYCAHLPNKPAESNPCKPVPCTPKWHSGEYSPCSVTCGDGYKERVVECRRGKEVVGDEQCYRENSFVPERRAACYVSCQQTESFCIDKSAMCEKIASNDNFCSPKSKIAKFCCASCRRLGRNTRLKARLTPRYTYEDYHLTDFNKIEPLPSPGPNDEPEYYNSEYDSEEDIINPNDDLFSRKRRSDDYSSSFLEEYREPPSSELS</sequence>
<evidence type="ECO:0000256" key="5">
    <source>
        <dbReference type="ARBA" id="ARBA00022801"/>
    </source>
</evidence>
<dbReference type="InterPro" id="IPR024079">
    <property type="entry name" value="MetalloPept_cat_dom_sf"/>
</dbReference>
<dbReference type="PANTHER" id="PTHR13723:SF305">
    <property type="entry name" value="PROTEIN MADD-4"/>
    <property type="match status" value="1"/>
</dbReference>
<dbReference type="SMART" id="SM00209">
    <property type="entry name" value="TSP1"/>
    <property type="match status" value="3"/>
</dbReference>
<keyword evidence="7" id="KW-0482">Metalloprotease</keyword>
<evidence type="ECO:0000313" key="14">
    <source>
        <dbReference type="EMBL" id="CAG5078340.1"/>
    </source>
</evidence>
<dbReference type="InterPro" id="IPR041645">
    <property type="entry name" value="ADAMTS_CR_2"/>
</dbReference>
<dbReference type="Gene3D" id="3.40.390.10">
    <property type="entry name" value="Collagenase (Catalytic Domain)"/>
    <property type="match status" value="1"/>
</dbReference>
<keyword evidence="15" id="KW-1185">Reference proteome</keyword>
<keyword evidence="3" id="KW-0645">Protease</keyword>
<evidence type="ECO:0000256" key="8">
    <source>
        <dbReference type="ARBA" id="ARBA00023157"/>
    </source>
</evidence>
<comment type="subcellular location">
    <subcellularLocation>
        <location evidence="1">Secreted</location>
    </subcellularLocation>
</comment>
<feature type="region of interest" description="Disordered" evidence="11">
    <location>
        <begin position="797"/>
        <end position="824"/>
    </location>
</feature>
<dbReference type="Proteomes" id="UP001158576">
    <property type="component" value="Chromosome PAR"/>
</dbReference>
<evidence type="ECO:0000256" key="7">
    <source>
        <dbReference type="ARBA" id="ARBA00023049"/>
    </source>
</evidence>
<keyword evidence="9" id="KW-0325">Glycoprotein</keyword>
<protein>
    <submittedName>
        <fullName evidence="14">Oidioi.mRNA.OKI2018_I69.PAR.g8963.t1.cds</fullName>
    </submittedName>
</protein>
<feature type="region of interest" description="Disordered" evidence="11">
    <location>
        <begin position="1116"/>
        <end position="1175"/>
    </location>
</feature>
<keyword evidence="2" id="KW-0964">Secreted</keyword>
<evidence type="ECO:0000256" key="1">
    <source>
        <dbReference type="ARBA" id="ARBA00004613"/>
    </source>
</evidence>
<dbReference type="SUPFAM" id="SSF82895">
    <property type="entry name" value="TSP-1 type 1 repeat"/>
    <property type="match status" value="2"/>
</dbReference>
<dbReference type="Gene3D" id="2.20.100.10">
    <property type="entry name" value="Thrombospondin type-1 (TSP1) repeat"/>
    <property type="match status" value="2"/>
</dbReference>
<evidence type="ECO:0000256" key="2">
    <source>
        <dbReference type="ARBA" id="ARBA00022525"/>
    </source>
</evidence>
<evidence type="ECO:0000256" key="6">
    <source>
        <dbReference type="ARBA" id="ARBA00022833"/>
    </source>
</evidence>
<evidence type="ECO:0000313" key="15">
    <source>
        <dbReference type="Proteomes" id="UP001158576"/>
    </source>
</evidence>
<gene>
    <name evidence="14" type="ORF">OKIOD_LOCUS521</name>
</gene>
<dbReference type="Pfam" id="PF19030">
    <property type="entry name" value="TSP1_ADAMTS"/>
    <property type="match status" value="2"/>
</dbReference>
<keyword evidence="5" id="KW-0378">Hydrolase</keyword>
<evidence type="ECO:0000256" key="3">
    <source>
        <dbReference type="ARBA" id="ARBA00022670"/>
    </source>
</evidence>
<feature type="compositionally biased region" description="Basic residues" evidence="11">
    <location>
        <begin position="804"/>
        <end position="814"/>
    </location>
</feature>